<comment type="cofactor">
    <cofactor evidence="1">
        <name>Mn(2+)</name>
        <dbReference type="ChEBI" id="CHEBI:29035"/>
    </cofactor>
</comment>
<evidence type="ECO:0000256" key="1">
    <source>
        <dbReference type="ARBA" id="ARBA00001936"/>
    </source>
</evidence>
<comment type="caution">
    <text evidence="20">The sequence shown here is derived from an EMBL/GenBank/DDBJ whole genome shotgun (WGS) entry which is preliminary data.</text>
</comment>
<name>A0A3D8T7S7_9HELO</name>
<dbReference type="InterPro" id="IPR022312">
    <property type="entry name" value="DNA_pol_X"/>
</dbReference>
<feature type="domain" description="BRCT" evidence="19">
    <location>
        <begin position="180"/>
        <end position="276"/>
    </location>
</feature>
<dbReference type="InterPro" id="IPR010996">
    <property type="entry name" value="HHH_MUS81"/>
</dbReference>
<evidence type="ECO:0000256" key="13">
    <source>
        <dbReference type="ARBA" id="ARBA00023204"/>
    </source>
</evidence>
<evidence type="ECO:0000256" key="2">
    <source>
        <dbReference type="ARBA" id="ARBA00004123"/>
    </source>
</evidence>
<feature type="compositionally biased region" description="Polar residues" evidence="18">
    <location>
        <begin position="293"/>
        <end position="302"/>
    </location>
</feature>
<keyword evidence="13" id="KW-0234">DNA repair</keyword>
<dbReference type="Pfam" id="PF14792">
    <property type="entry name" value="DNA_pol_B_palm"/>
    <property type="match status" value="1"/>
</dbReference>
<feature type="compositionally biased region" description="Polar residues" evidence="18">
    <location>
        <begin position="330"/>
        <end position="346"/>
    </location>
</feature>
<dbReference type="SUPFAM" id="SSF81301">
    <property type="entry name" value="Nucleotidyltransferase"/>
    <property type="match status" value="1"/>
</dbReference>
<evidence type="ECO:0000256" key="12">
    <source>
        <dbReference type="ARBA" id="ARBA00022932"/>
    </source>
</evidence>
<dbReference type="Gene3D" id="1.10.150.110">
    <property type="entry name" value="DNA polymerase beta, N-terminal domain-like"/>
    <property type="match status" value="1"/>
</dbReference>
<dbReference type="InterPro" id="IPR043519">
    <property type="entry name" value="NT_sf"/>
</dbReference>
<dbReference type="InterPro" id="IPR028207">
    <property type="entry name" value="DNA_pol_B_palm_palm"/>
</dbReference>
<dbReference type="EMBL" id="PDLN01000001">
    <property type="protein sequence ID" value="RDW94575.1"/>
    <property type="molecule type" value="Genomic_DNA"/>
</dbReference>
<dbReference type="InterPro" id="IPR001357">
    <property type="entry name" value="BRCT_dom"/>
</dbReference>
<dbReference type="PRINTS" id="PR00870">
    <property type="entry name" value="DNAPOLXBETA"/>
</dbReference>
<evidence type="ECO:0000313" key="21">
    <source>
        <dbReference type="Proteomes" id="UP000256328"/>
    </source>
</evidence>
<evidence type="ECO:0000256" key="7">
    <source>
        <dbReference type="ARBA" id="ARBA00022679"/>
    </source>
</evidence>
<dbReference type="Pfam" id="PF14716">
    <property type="entry name" value="HHH_8"/>
    <property type="match status" value="1"/>
</dbReference>
<dbReference type="Proteomes" id="UP000256328">
    <property type="component" value="Unassembled WGS sequence"/>
</dbReference>
<dbReference type="InterPro" id="IPR029398">
    <property type="entry name" value="PolB_thumb"/>
</dbReference>
<feature type="compositionally biased region" description="Low complexity" evidence="18">
    <location>
        <begin position="347"/>
        <end position="368"/>
    </location>
</feature>
<sequence length="801" mass="88703">MANPDKAAYFRQLEALSRASDDDDEVDDNDVRSILRNSEPLSISASVSSRIFNSRMLSQRLCTPNLLKKLPPHLSRVESAPTPASSRSVQVVKETPIPRIAALRASFDAATTPASSEPSLIKETPLGPSIFRPRAERRSISTPILGASTSPLALATATVASTTMVNKRKRKVGSITLKPDHELYLKGLVFYYIPPDDTAPARRKQIVRAREHGATWAKELQPDVTHIIADKDLTYKDVMSFLKLNALPADVVLVNENYPLDCCISKSVVNPREIAYILDGFSEVVGPTNEASLVPRTSQRSEMSLELKPAETKPNRWDFVPPKETPPRSEASTQIYGASASPAQNFSEPESSLRLSSGGLGSSLVESLQRATDSPIANNTSSKSPHISGDDLDDLIEKAKQNAHLPLDDTDDDLPASSGAEDIDDSDSEALPTAKRKASQTKMRPYSSRSFKQDSFSCMRGGTGKATSNPNDRTIEIMQEMCDHYSRTNDHWRTTAYRKAIGTLKRQTERICLAEDARRLPFIGQRLADKIEEIVRTDSLRRLESAKAEPTDQILRLFLNIYQVGNSTAWRWIQKGYKTLEDLKEHVDLTENQKLGIEHYDELLQRIPRHQVTELAKIVEEASKMIEPAIKVIIGGSYRRGAATSGDLDCIITMPGTCSSKQLLPFLSKLVNNLTSSGFLVAALAQPSATHGDGSKWHGCCVLPSDPTKTWRRIDILLVPDSELGAALIYFTGDDIFNRSLRLLASKYNCRLNQRGLYKDVLRSDGRFKLTEGSLIEGADEVKIFEALGVPWRPPHERICN</sequence>
<dbReference type="InterPro" id="IPR018944">
    <property type="entry name" value="DNA_pol_lambd_fingers_domain"/>
</dbReference>
<feature type="active site" description="Nucleophile; Schiff-base intermediate with DNA; for 5'-dRP lyase activity" evidence="17">
    <location>
        <position position="530"/>
    </location>
</feature>
<evidence type="ECO:0000256" key="15">
    <source>
        <dbReference type="ARBA" id="ARBA00023242"/>
    </source>
</evidence>
<dbReference type="PANTHER" id="PTHR11276:SF28">
    <property type="entry name" value="DNA POLYMERASE LAMBDA"/>
    <property type="match status" value="1"/>
</dbReference>
<evidence type="ECO:0000256" key="3">
    <source>
        <dbReference type="ARBA" id="ARBA00008323"/>
    </source>
</evidence>
<keyword evidence="6" id="KW-0237">DNA synthesis</keyword>
<gene>
    <name evidence="20" type="ORF">BP5796_00338</name>
</gene>
<dbReference type="FunFam" id="1.10.150.20:FF:000010">
    <property type="entry name" value="DNA polymerase lambda"/>
    <property type="match status" value="1"/>
</dbReference>
<organism evidence="20 21">
    <name type="scientific">Coleophoma crateriformis</name>
    <dbReference type="NCBI Taxonomy" id="565419"/>
    <lineage>
        <taxon>Eukaryota</taxon>
        <taxon>Fungi</taxon>
        <taxon>Dikarya</taxon>
        <taxon>Ascomycota</taxon>
        <taxon>Pezizomycotina</taxon>
        <taxon>Leotiomycetes</taxon>
        <taxon>Helotiales</taxon>
        <taxon>Dermateaceae</taxon>
        <taxon>Coleophoma</taxon>
    </lineage>
</organism>
<feature type="compositionally biased region" description="Polar residues" evidence="18">
    <location>
        <begin position="447"/>
        <end position="456"/>
    </location>
</feature>
<dbReference type="Gene3D" id="3.30.210.10">
    <property type="entry name" value="DNA polymerase, thumb domain"/>
    <property type="match status" value="1"/>
</dbReference>
<keyword evidence="21" id="KW-1185">Reference proteome</keyword>
<dbReference type="InterPro" id="IPR036420">
    <property type="entry name" value="BRCT_dom_sf"/>
</dbReference>
<keyword evidence="8" id="KW-0548">Nucleotidyltransferase</keyword>
<dbReference type="SUPFAM" id="SSF47802">
    <property type="entry name" value="DNA polymerase beta, N-terminal domain-like"/>
    <property type="match status" value="1"/>
</dbReference>
<dbReference type="Gene3D" id="3.40.50.10190">
    <property type="entry name" value="BRCT domain"/>
    <property type="match status" value="1"/>
</dbReference>
<feature type="compositionally biased region" description="Polar residues" evidence="18">
    <location>
        <begin position="369"/>
        <end position="385"/>
    </location>
</feature>
<keyword evidence="11" id="KW-0227">DNA damage</keyword>
<keyword evidence="12" id="KW-0239">DNA-directed DNA polymerase</keyword>
<dbReference type="PANTHER" id="PTHR11276">
    <property type="entry name" value="DNA POLYMERASE TYPE-X FAMILY MEMBER"/>
    <property type="match status" value="1"/>
</dbReference>
<dbReference type="GO" id="GO:0003677">
    <property type="term" value="F:DNA binding"/>
    <property type="evidence" value="ECO:0007669"/>
    <property type="project" value="InterPro"/>
</dbReference>
<dbReference type="EC" id="2.7.7.7" evidence="4"/>
<evidence type="ECO:0000256" key="18">
    <source>
        <dbReference type="SAM" id="MobiDB-lite"/>
    </source>
</evidence>
<dbReference type="InterPro" id="IPR002054">
    <property type="entry name" value="DNA-dir_DNA_pol_X"/>
</dbReference>
<evidence type="ECO:0000256" key="9">
    <source>
        <dbReference type="ARBA" id="ARBA00022705"/>
    </source>
</evidence>
<reference evidence="20 21" key="1">
    <citation type="journal article" date="2018" name="IMA Fungus">
        <title>IMA Genome-F 9: Draft genome sequence of Annulohypoxylon stygium, Aspergillus mulundensis, Berkeleyomyces basicola (syn. Thielaviopsis basicola), Ceratocystis smalleyi, two Cercospora beticola strains, Coleophoma cylindrospora, Fusarium fracticaudum, Phialophora cf. hyalina, and Morchella septimelata.</title>
        <authorList>
            <person name="Wingfield B.D."/>
            <person name="Bills G.F."/>
            <person name="Dong Y."/>
            <person name="Huang W."/>
            <person name="Nel W.J."/>
            <person name="Swalarsk-Parry B.S."/>
            <person name="Vaghefi N."/>
            <person name="Wilken P.M."/>
            <person name="An Z."/>
            <person name="de Beer Z.W."/>
            <person name="De Vos L."/>
            <person name="Chen L."/>
            <person name="Duong T.A."/>
            <person name="Gao Y."/>
            <person name="Hammerbacher A."/>
            <person name="Kikkert J.R."/>
            <person name="Li Y."/>
            <person name="Li H."/>
            <person name="Li K."/>
            <person name="Li Q."/>
            <person name="Liu X."/>
            <person name="Ma X."/>
            <person name="Naidoo K."/>
            <person name="Pethybridge S.J."/>
            <person name="Sun J."/>
            <person name="Steenkamp E.T."/>
            <person name="van der Nest M.A."/>
            <person name="van Wyk S."/>
            <person name="Wingfield M.J."/>
            <person name="Xiong C."/>
            <person name="Yue Q."/>
            <person name="Zhang X."/>
        </authorList>
    </citation>
    <scope>NUCLEOTIDE SEQUENCE [LARGE SCALE GENOMIC DNA]</scope>
    <source>
        <strain evidence="20 21">BP5796</strain>
    </source>
</reference>
<evidence type="ECO:0000256" key="17">
    <source>
        <dbReference type="PIRSR" id="PIRSR622312-50"/>
    </source>
</evidence>
<dbReference type="SUPFAM" id="SSF52113">
    <property type="entry name" value="BRCT domain"/>
    <property type="match status" value="1"/>
</dbReference>
<accession>A0A3D8T7S7</accession>
<dbReference type="InterPro" id="IPR002008">
    <property type="entry name" value="DNA_pol_X_beta-like"/>
</dbReference>
<dbReference type="GO" id="GO:0005634">
    <property type="term" value="C:nucleus"/>
    <property type="evidence" value="ECO:0007669"/>
    <property type="project" value="UniProtKB-SubCell"/>
</dbReference>
<dbReference type="GO" id="GO:0016829">
    <property type="term" value="F:lyase activity"/>
    <property type="evidence" value="ECO:0007669"/>
    <property type="project" value="UniProtKB-KW"/>
</dbReference>
<evidence type="ECO:0000256" key="16">
    <source>
        <dbReference type="ARBA" id="ARBA00049244"/>
    </source>
</evidence>
<dbReference type="GO" id="GO:0046872">
    <property type="term" value="F:metal ion binding"/>
    <property type="evidence" value="ECO:0007669"/>
    <property type="project" value="UniProtKB-KW"/>
</dbReference>
<dbReference type="InterPro" id="IPR037160">
    <property type="entry name" value="DNA_Pol_thumb_sf"/>
</dbReference>
<dbReference type="Pfam" id="PF14791">
    <property type="entry name" value="DNA_pol_B_thumb"/>
    <property type="match status" value="1"/>
</dbReference>
<comment type="catalytic activity">
    <reaction evidence="16">
        <text>DNA(n) + a 2'-deoxyribonucleoside 5'-triphosphate = DNA(n+1) + diphosphate</text>
        <dbReference type="Rhea" id="RHEA:22508"/>
        <dbReference type="Rhea" id="RHEA-COMP:17339"/>
        <dbReference type="Rhea" id="RHEA-COMP:17340"/>
        <dbReference type="ChEBI" id="CHEBI:33019"/>
        <dbReference type="ChEBI" id="CHEBI:61560"/>
        <dbReference type="ChEBI" id="CHEBI:173112"/>
        <dbReference type="EC" id="2.7.7.7"/>
    </reaction>
</comment>
<dbReference type="Pfam" id="PF10391">
    <property type="entry name" value="DNA_pol_lambd_f"/>
    <property type="match status" value="1"/>
</dbReference>
<dbReference type="Gene3D" id="3.30.460.10">
    <property type="entry name" value="Beta Polymerase, domain 2"/>
    <property type="match status" value="1"/>
</dbReference>
<comment type="subcellular location">
    <subcellularLocation>
        <location evidence="2">Nucleus</location>
    </subcellularLocation>
</comment>
<keyword evidence="15" id="KW-0539">Nucleus</keyword>
<dbReference type="CDD" id="cd00141">
    <property type="entry name" value="NT_POLXc"/>
    <property type="match status" value="1"/>
</dbReference>
<dbReference type="PRINTS" id="PR00869">
    <property type="entry name" value="DNAPOLX"/>
</dbReference>
<feature type="region of interest" description="Disordered" evidence="18">
    <location>
        <begin position="403"/>
        <end position="471"/>
    </location>
</feature>
<dbReference type="GO" id="GO:0003887">
    <property type="term" value="F:DNA-directed DNA polymerase activity"/>
    <property type="evidence" value="ECO:0007669"/>
    <property type="project" value="UniProtKB-KW"/>
</dbReference>
<evidence type="ECO:0000259" key="19">
    <source>
        <dbReference type="PROSITE" id="PS50172"/>
    </source>
</evidence>
<dbReference type="Gene3D" id="1.10.150.20">
    <property type="entry name" value="5' to 3' exonuclease, C-terminal subdomain"/>
    <property type="match status" value="1"/>
</dbReference>
<dbReference type="PROSITE" id="PS50172">
    <property type="entry name" value="BRCT"/>
    <property type="match status" value="1"/>
</dbReference>
<keyword evidence="9" id="KW-0235">DNA replication</keyword>
<evidence type="ECO:0000256" key="6">
    <source>
        <dbReference type="ARBA" id="ARBA00022634"/>
    </source>
</evidence>
<evidence type="ECO:0000313" key="20">
    <source>
        <dbReference type="EMBL" id="RDW94575.1"/>
    </source>
</evidence>
<keyword evidence="10" id="KW-0479">Metal-binding</keyword>
<feature type="compositionally biased region" description="Basic and acidic residues" evidence="18">
    <location>
        <begin position="303"/>
        <end position="316"/>
    </location>
</feature>
<evidence type="ECO:0000256" key="4">
    <source>
        <dbReference type="ARBA" id="ARBA00012417"/>
    </source>
</evidence>
<evidence type="ECO:0000256" key="10">
    <source>
        <dbReference type="ARBA" id="ARBA00022723"/>
    </source>
</evidence>
<dbReference type="SMART" id="SM00483">
    <property type="entry name" value="POLXc"/>
    <property type="match status" value="1"/>
</dbReference>
<evidence type="ECO:0000256" key="5">
    <source>
        <dbReference type="ARBA" id="ARBA00016513"/>
    </source>
</evidence>
<protein>
    <recommendedName>
        <fullName evidence="5">DNA polymerase lambda</fullName>
        <ecNumber evidence="4">2.7.7.7</ecNumber>
    </recommendedName>
</protein>
<feature type="region of interest" description="Disordered" evidence="18">
    <location>
        <begin position="293"/>
        <end position="391"/>
    </location>
</feature>
<evidence type="ECO:0000256" key="14">
    <source>
        <dbReference type="ARBA" id="ARBA00023239"/>
    </source>
</evidence>
<dbReference type="FunFam" id="1.10.150.110:FF:000005">
    <property type="entry name" value="DNA polymerase POL4"/>
    <property type="match status" value="1"/>
</dbReference>
<dbReference type="GO" id="GO:0006303">
    <property type="term" value="P:double-strand break repair via nonhomologous end joining"/>
    <property type="evidence" value="ECO:0007669"/>
    <property type="project" value="TreeGrafter"/>
</dbReference>
<dbReference type="InterPro" id="IPR027421">
    <property type="entry name" value="DNA_pol_lamdba_lyase_dom_sf"/>
</dbReference>
<keyword evidence="7" id="KW-0808">Transferase</keyword>
<dbReference type="OrthoDB" id="205514at2759"/>
<evidence type="ECO:0000256" key="8">
    <source>
        <dbReference type="ARBA" id="ARBA00022695"/>
    </source>
</evidence>
<comment type="similarity">
    <text evidence="3">Belongs to the DNA polymerase type-X family.</text>
</comment>
<dbReference type="SUPFAM" id="SSF81585">
    <property type="entry name" value="PsbU/PolX domain-like"/>
    <property type="match status" value="1"/>
</dbReference>
<proteinExistence type="inferred from homology"/>
<keyword evidence="14" id="KW-0456">Lyase</keyword>
<dbReference type="AlphaFoldDB" id="A0A3D8T7S7"/>
<evidence type="ECO:0000256" key="11">
    <source>
        <dbReference type="ARBA" id="ARBA00022763"/>
    </source>
</evidence>